<organism evidence="1 2">
    <name type="scientific">Eumeta variegata</name>
    <name type="common">Bagworm moth</name>
    <name type="synonym">Eumeta japonica</name>
    <dbReference type="NCBI Taxonomy" id="151549"/>
    <lineage>
        <taxon>Eukaryota</taxon>
        <taxon>Metazoa</taxon>
        <taxon>Ecdysozoa</taxon>
        <taxon>Arthropoda</taxon>
        <taxon>Hexapoda</taxon>
        <taxon>Insecta</taxon>
        <taxon>Pterygota</taxon>
        <taxon>Neoptera</taxon>
        <taxon>Endopterygota</taxon>
        <taxon>Lepidoptera</taxon>
        <taxon>Glossata</taxon>
        <taxon>Ditrysia</taxon>
        <taxon>Tineoidea</taxon>
        <taxon>Psychidae</taxon>
        <taxon>Oiketicinae</taxon>
        <taxon>Eumeta</taxon>
    </lineage>
</organism>
<dbReference type="AlphaFoldDB" id="A0A4C2AF10"/>
<proteinExistence type="predicted"/>
<gene>
    <name evidence="1" type="ORF">EVAR_71310_1</name>
</gene>
<protein>
    <submittedName>
        <fullName evidence="1">Uncharacterized protein</fullName>
    </submittedName>
</protein>
<comment type="caution">
    <text evidence="1">The sequence shown here is derived from an EMBL/GenBank/DDBJ whole genome shotgun (WGS) entry which is preliminary data.</text>
</comment>
<accession>A0A4C2AF10</accession>
<keyword evidence="2" id="KW-1185">Reference proteome</keyword>
<dbReference type="Proteomes" id="UP000299102">
    <property type="component" value="Unassembled WGS sequence"/>
</dbReference>
<name>A0A4C2AF10_EUMVA</name>
<reference evidence="1 2" key="1">
    <citation type="journal article" date="2019" name="Commun. Biol.">
        <title>The bagworm genome reveals a unique fibroin gene that provides high tensile strength.</title>
        <authorList>
            <person name="Kono N."/>
            <person name="Nakamura H."/>
            <person name="Ohtoshi R."/>
            <person name="Tomita M."/>
            <person name="Numata K."/>
            <person name="Arakawa K."/>
        </authorList>
    </citation>
    <scope>NUCLEOTIDE SEQUENCE [LARGE SCALE GENOMIC DNA]</scope>
</reference>
<evidence type="ECO:0000313" key="2">
    <source>
        <dbReference type="Proteomes" id="UP000299102"/>
    </source>
</evidence>
<evidence type="ECO:0000313" key="1">
    <source>
        <dbReference type="EMBL" id="GBP97744.1"/>
    </source>
</evidence>
<dbReference type="EMBL" id="BGZK01002996">
    <property type="protein sequence ID" value="GBP97744.1"/>
    <property type="molecule type" value="Genomic_DNA"/>
</dbReference>
<sequence>MSVYVCGELIDHLELSMHSFNRITDTAYAKASRLSIFDSEEIAKEWRHHLGVLRARVHGGAPAAVLSGCQSCLQSR</sequence>